<proteinExistence type="predicted"/>
<organism evidence="2">
    <name type="scientific">marine sediment metagenome</name>
    <dbReference type="NCBI Taxonomy" id="412755"/>
    <lineage>
        <taxon>unclassified sequences</taxon>
        <taxon>metagenomes</taxon>
        <taxon>ecological metagenomes</taxon>
    </lineage>
</organism>
<keyword evidence="1" id="KW-1133">Transmembrane helix</keyword>
<sequence>MKRIRLIPIEETPYTVEQRRLIFIFSGAAVFCLIAIFAMSILGAREASFHLISLEIGWGAKVWDALWLSATASFFFIIGGICFTALKENIK</sequence>
<name>A0A0F9ICZ5_9ZZZZ</name>
<reference evidence="2" key="1">
    <citation type="journal article" date="2015" name="Nature">
        <title>Complex archaea that bridge the gap between prokaryotes and eukaryotes.</title>
        <authorList>
            <person name="Spang A."/>
            <person name="Saw J.H."/>
            <person name="Jorgensen S.L."/>
            <person name="Zaremba-Niedzwiedzka K."/>
            <person name="Martijn J."/>
            <person name="Lind A.E."/>
            <person name="van Eijk R."/>
            <person name="Schleper C."/>
            <person name="Guy L."/>
            <person name="Ettema T.J."/>
        </authorList>
    </citation>
    <scope>NUCLEOTIDE SEQUENCE</scope>
</reference>
<gene>
    <name evidence="2" type="ORF">LCGC14_1595870</name>
</gene>
<evidence type="ECO:0000313" key="2">
    <source>
        <dbReference type="EMBL" id="KKM25347.1"/>
    </source>
</evidence>
<evidence type="ECO:0000256" key="1">
    <source>
        <dbReference type="SAM" id="Phobius"/>
    </source>
</evidence>
<keyword evidence="1" id="KW-0472">Membrane</keyword>
<comment type="caution">
    <text evidence="2">The sequence shown here is derived from an EMBL/GenBank/DDBJ whole genome shotgun (WGS) entry which is preliminary data.</text>
</comment>
<feature type="transmembrane region" description="Helical" evidence="1">
    <location>
        <begin position="65"/>
        <end position="86"/>
    </location>
</feature>
<feature type="transmembrane region" description="Helical" evidence="1">
    <location>
        <begin position="21"/>
        <end position="45"/>
    </location>
</feature>
<accession>A0A0F9ICZ5</accession>
<dbReference type="AlphaFoldDB" id="A0A0F9ICZ5"/>
<dbReference type="EMBL" id="LAZR01012736">
    <property type="protein sequence ID" value="KKM25347.1"/>
    <property type="molecule type" value="Genomic_DNA"/>
</dbReference>
<protein>
    <submittedName>
        <fullName evidence="2">Uncharacterized protein</fullName>
    </submittedName>
</protein>
<keyword evidence="1" id="KW-0812">Transmembrane</keyword>